<reference evidence="1 2" key="1">
    <citation type="submission" date="2024-02" db="EMBL/GenBank/DDBJ databases">
        <title>complete genome of Flavobacterium ginsenosidimutans Str. YTB16.</title>
        <authorList>
            <person name="Wang Q."/>
        </authorList>
    </citation>
    <scope>NUCLEOTIDE SEQUENCE [LARGE SCALE GENOMIC DNA]</scope>
    <source>
        <strain evidence="1 2">YTB16</strain>
    </source>
</reference>
<organism evidence="1 2">
    <name type="scientific">Flavobacterium ginsenosidimutans</name>
    <dbReference type="NCBI Taxonomy" id="687844"/>
    <lineage>
        <taxon>Bacteria</taxon>
        <taxon>Pseudomonadati</taxon>
        <taxon>Bacteroidota</taxon>
        <taxon>Flavobacteriia</taxon>
        <taxon>Flavobacteriales</taxon>
        <taxon>Flavobacteriaceae</taxon>
        <taxon>Flavobacterium</taxon>
    </lineage>
</organism>
<name>A0ABZ2Q629_9FLAO</name>
<evidence type="ECO:0000313" key="2">
    <source>
        <dbReference type="Proteomes" id="UP001447857"/>
    </source>
</evidence>
<gene>
    <name evidence="1" type="ORF">V6624_16985</name>
</gene>
<protein>
    <recommendedName>
        <fullName evidence="3">NERD domain-containing protein</fullName>
    </recommendedName>
</protein>
<evidence type="ECO:0000313" key="1">
    <source>
        <dbReference type="EMBL" id="WXK48725.1"/>
    </source>
</evidence>
<evidence type="ECO:0008006" key="3">
    <source>
        <dbReference type="Google" id="ProtNLM"/>
    </source>
</evidence>
<sequence length="304" mass="36097">MIEDKNQLINKLFKSSAVNSIILERKVFESLSERKWQVSHSPYYIDFDSKKHQEIDVVASKYWNVKDDFSCRVNLLIECKSLKDYHIIVDNKRNSKRYELKDFWIGNDNIFHYQKIRKLLKKAKISENDINTIIKKLDLYCSPDGIVYRNANYIFNAFKIDAYNVFRETNIANTKDIDNSVIWKCQQSLSSCISSIEEMFWADIDYSIKRIKNDSLFNSSNLVEEIVCDLIDDAKHKEIVHPVIVVESNLWELNSDGLGKLNYFRLCFQQLRDTELWVDIVHVDHLDEYFENLKIYDDFIKNIK</sequence>
<dbReference type="RefSeq" id="WP_338839486.1">
    <property type="nucleotide sequence ID" value="NZ_CP147988.1"/>
</dbReference>
<dbReference type="Proteomes" id="UP001447857">
    <property type="component" value="Chromosome"/>
</dbReference>
<accession>A0ABZ2Q629</accession>
<proteinExistence type="predicted"/>
<keyword evidence="2" id="KW-1185">Reference proteome</keyword>
<dbReference type="EMBL" id="CP147988">
    <property type="protein sequence ID" value="WXK48725.1"/>
    <property type="molecule type" value="Genomic_DNA"/>
</dbReference>